<dbReference type="InterPro" id="IPR017896">
    <property type="entry name" value="4Fe4S_Fe-S-bd"/>
</dbReference>
<reference evidence="2" key="1">
    <citation type="journal article" date="2014" name="Front. Microbiol.">
        <title>High frequency of phylogenetically diverse reductive dehalogenase-homologous genes in deep subseafloor sedimentary metagenomes.</title>
        <authorList>
            <person name="Kawai M."/>
            <person name="Futagami T."/>
            <person name="Toyoda A."/>
            <person name="Takaki Y."/>
            <person name="Nishi S."/>
            <person name="Hori S."/>
            <person name="Arai W."/>
            <person name="Tsubouchi T."/>
            <person name="Morono Y."/>
            <person name="Uchiyama I."/>
            <person name="Ito T."/>
            <person name="Fujiyama A."/>
            <person name="Inagaki F."/>
            <person name="Takami H."/>
        </authorList>
    </citation>
    <scope>NUCLEOTIDE SEQUENCE</scope>
    <source>
        <strain evidence="2">Expedition CK06-06</strain>
    </source>
</reference>
<dbReference type="PROSITE" id="PS00198">
    <property type="entry name" value="4FE4S_FER_1"/>
    <property type="match status" value="1"/>
</dbReference>
<dbReference type="AlphaFoldDB" id="X1G668"/>
<gene>
    <name evidence="2" type="ORF">S01H4_66920</name>
</gene>
<evidence type="ECO:0000259" key="1">
    <source>
        <dbReference type="PROSITE" id="PS51379"/>
    </source>
</evidence>
<dbReference type="InterPro" id="IPR017900">
    <property type="entry name" value="4Fe4S_Fe_S_CS"/>
</dbReference>
<feature type="non-terminal residue" evidence="2">
    <location>
        <position position="1"/>
    </location>
</feature>
<proteinExistence type="predicted"/>
<evidence type="ECO:0000313" key="2">
    <source>
        <dbReference type="EMBL" id="GAH28463.1"/>
    </source>
</evidence>
<accession>X1G668</accession>
<comment type="caution">
    <text evidence="2">The sequence shown here is derived from an EMBL/GenBank/DDBJ whole genome shotgun (WGS) entry which is preliminary data.</text>
</comment>
<dbReference type="SUPFAM" id="SSF54862">
    <property type="entry name" value="4Fe-4S ferredoxins"/>
    <property type="match status" value="1"/>
</dbReference>
<dbReference type="EMBL" id="BART01041728">
    <property type="protein sequence ID" value="GAH28463.1"/>
    <property type="molecule type" value="Genomic_DNA"/>
</dbReference>
<dbReference type="Pfam" id="PF00037">
    <property type="entry name" value="Fer4"/>
    <property type="match status" value="1"/>
</dbReference>
<feature type="non-terminal residue" evidence="2">
    <location>
        <position position="55"/>
    </location>
</feature>
<name>X1G668_9ZZZZ</name>
<protein>
    <submittedName>
        <fullName evidence="2">Putative dissimilatory sulfite reductase B (DsrB)</fullName>
    </submittedName>
</protein>
<organism evidence="2">
    <name type="scientific">marine sediment metagenome</name>
    <dbReference type="NCBI Taxonomy" id="412755"/>
    <lineage>
        <taxon>unclassified sequences</taxon>
        <taxon>metagenomes</taxon>
        <taxon>ecological metagenomes</taxon>
    </lineage>
</organism>
<sequence>VINEERCMFCSNCFTVCPALPIADPEGDGLAVFVPPFPYFARQLLEFGIGWFHLH</sequence>
<feature type="domain" description="4Fe-4S ferredoxin-type" evidence="1">
    <location>
        <begin position="1"/>
        <end position="28"/>
    </location>
</feature>
<dbReference type="Gene3D" id="3.30.70.20">
    <property type="match status" value="1"/>
</dbReference>
<dbReference type="PROSITE" id="PS51379">
    <property type="entry name" value="4FE4S_FER_2"/>
    <property type="match status" value="1"/>
</dbReference>